<name>A0A9N9TF71_PHYSR</name>
<protein>
    <submittedName>
        <fullName evidence="1">Uncharacterized protein</fullName>
    </submittedName>
</protein>
<dbReference type="Proteomes" id="UP001153712">
    <property type="component" value="Chromosome 13"/>
</dbReference>
<keyword evidence="2" id="KW-1185">Reference proteome</keyword>
<gene>
    <name evidence="1" type="ORF">PHYEVI_LOCUS3679</name>
</gene>
<accession>A0A9N9TF71</accession>
<proteinExistence type="predicted"/>
<organism evidence="1 2">
    <name type="scientific">Phyllotreta striolata</name>
    <name type="common">Striped flea beetle</name>
    <name type="synonym">Crioceris striolata</name>
    <dbReference type="NCBI Taxonomy" id="444603"/>
    <lineage>
        <taxon>Eukaryota</taxon>
        <taxon>Metazoa</taxon>
        <taxon>Ecdysozoa</taxon>
        <taxon>Arthropoda</taxon>
        <taxon>Hexapoda</taxon>
        <taxon>Insecta</taxon>
        <taxon>Pterygota</taxon>
        <taxon>Neoptera</taxon>
        <taxon>Endopterygota</taxon>
        <taxon>Coleoptera</taxon>
        <taxon>Polyphaga</taxon>
        <taxon>Cucujiformia</taxon>
        <taxon>Chrysomeloidea</taxon>
        <taxon>Chrysomelidae</taxon>
        <taxon>Galerucinae</taxon>
        <taxon>Alticini</taxon>
        <taxon>Phyllotreta</taxon>
    </lineage>
</organism>
<dbReference type="EMBL" id="OU900106">
    <property type="protein sequence ID" value="CAG9857274.1"/>
    <property type="molecule type" value="Genomic_DNA"/>
</dbReference>
<evidence type="ECO:0000313" key="1">
    <source>
        <dbReference type="EMBL" id="CAG9857274.1"/>
    </source>
</evidence>
<reference evidence="1" key="1">
    <citation type="submission" date="2022-01" db="EMBL/GenBank/DDBJ databases">
        <authorList>
            <person name="King R."/>
        </authorList>
    </citation>
    <scope>NUCLEOTIDE SEQUENCE</scope>
</reference>
<dbReference type="AlphaFoldDB" id="A0A9N9TF71"/>
<sequence length="101" mass="11312">MEYCQCGRYKEVAKNLRFANPGVPTSSEPPPEVPAGWGKRWSKRRIDPLVSLEFERPAFFPGGSAISSTGEVSPRWIPFGDGVSLKDVKRNENRNLVDSPY</sequence>
<evidence type="ECO:0000313" key="2">
    <source>
        <dbReference type="Proteomes" id="UP001153712"/>
    </source>
</evidence>